<feature type="compositionally biased region" description="Low complexity" evidence="1">
    <location>
        <begin position="619"/>
        <end position="628"/>
    </location>
</feature>
<name>A0AAV9PYX2_9PEZI</name>
<evidence type="ECO:0000313" key="3">
    <source>
        <dbReference type="EMBL" id="KAK5529685.1"/>
    </source>
</evidence>
<proteinExistence type="predicted"/>
<accession>A0AAV9PYX2</accession>
<feature type="region of interest" description="Disordered" evidence="1">
    <location>
        <begin position="597"/>
        <end position="633"/>
    </location>
</feature>
<dbReference type="AlphaFoldDB" id="A0AAV9PYX2"/>
<keyword evidence="2" id="KW-1133">Transmembrane helix</keyword>
<feature type="transmembrane region" description="Helical" evidence="2">
    <location>
        <begin position="83"/>
        <end position="104"/>
    </location>
</feature>
<feature type="transmembrane region" description="Helical" evidence="2">
    <location>
        <begin position="25"/>
        <end position="43"/>
    </location>
</feature>
<keyword evidence="2" id="KW-0472">Membrane</keyword>
<organism evidence="3 4">
    <name type="scientific">Vermiconidia calcicola</name>
    <dbReference type="NCBI Taxonomy" id="1690605"/>
    <lineage>
        <taxon>Eukaryota</taxon>
        <taxon>Fungi</taxon>
        <taxon>Dikarya</taxon>
        <taxon>Ascomycota</taxon>
        <taxon>Pezizomycotina</taxon>
        <taxon>Dothideomycetes</taxon>
        <taxon>Dothideomycetidae</taxon>
        <taxon>Mycosphaerellales</taxon>
        <taxon>Extremaceae</taxon>
        <taxon>Vermiconidia</taxon>
    </lineage>
</organism>
<sequence length="715" mass="78753">MDAEVPVQHALASKPRDKRAYRSSAFLQAHIFLGITVSLLALYRWPLRWLLSGAPVLTYCLWLGEATAYRVLPFIPVWTLATLINLTYTVATTSWLLFGCYLPFATPARLVRSLLASVIQQLHFINDKIAFFNIPALEIDTEVGGLMVIRGLTFSLSHLSLVAHGVEVGIKLSDDMELAIEVDEVNIKLFRRIDISDVYANIKGGEYEMTFGSLAEVTAETNGLMVTNTPLLVAAARDGSTTQLDKIPAKDKMTDGSPPVAVSADEGFATLTQINADTDKAKSRYEQALKHIHDTSAIRESKQKVNQMLRKATNDDSRTFRPDDPRDMRAAICSNLHDRASVPHPPSRSVKVTTLQNMSPPRVQKFMHRLPFLLRLLLNPIAYFHTIHISSITAGGSGKWLQHLLHELVFKDYAEKDVGIAKLERRISGWLSDANFVAQVANIVGVAQVPLSTVFDITTQIRFDDVMAYRTLPKEIDLKQVVRLGGADASITVPSFLLPHHEHILPPLPTEEMQEEKEAQVAEADGIPKQIQAEQELAQTKKDETNLKISVHARLPAVFDQELLDFVAALVKATKIIEMERGPDAVADRAADRATAAALSGSGDVSDPESETESLHPVTTTSSTTSTTGSKRAGFKQFMGNLQTEAKTLGVDMRKGMRRAAVDAVTNDRWIAKLVGKVTRKLEVAKGDLGYSGDIPIQLASYRAAAEKEKTKLLP</sequence>
<evidence type="ECO:0000313" key="4">
    <source>
        <dbReference type="Proteomes" id="UP001345827"/>
    </source>
</evidence>
<reference evidence="3 4" key="1">
    <citation type="submission" date="2023-06" db="EMBL/GenBank/DDBJ databases">
        <title>Black Yeasts Isolated from many extreme environments.</title>
        <authorList>
            <person name="Coleine C."/>
            <person name="Stajich J.E."/>
            <person name="Selbmann L."/>
        </authorList>
    </citation>
    <scope>NUCLEOTIDE SEQUENCE [LARGE SCALE GENOMIC DNA]</scope>
    <source>
        <strain evidence="3 4">CCFEE 5887</strain>
    </source>
</reference>
<dbReference type="EMBL" id="JAXLQG010000021">
    <property type="protein sequence ID" value="KAK5529685.1"/>
    <property type="molecule type" value="Genomic_DNA"/>
</dbReference>
<comment type="caution">
    <text evidence="3">The sequence shown here is derived from an EMBL/GenBank/DDBJ whole genome shotgun (WGS) entry which is preliminary data.</text>
</comment>
<keyword evidence="2" id="KW-0812">Transmembrane</keyword>
<protein>
    <recommendedName>
        <fullName evidence="5">SMP-LTD domain-containing protein</fullName>
    </recommendedName>
</protein>
<evidence type="ECO:0000256" key="2">
    <source>
        <dbReference type="SAM" id="Phobius"/>
    </source>
</evidence>
<evidence type="ECO:0008006" key="5">
    <source>
        <dbReference type="Google" id="ProtNLM"/>
    </source>
</evidence>
<evidence type="ECO:0000256" key="1">
    <source>
        <dbReference type="SAM" id="MobiDB-lite"/>
    </source>
</evidence>
<gene>
    <name evidence="3" type="ORF">LTR25_009464</name>
</gene>
<feature type="transmembrane region" description="Helical" evidence="2">
    <location>
        <begin position="49"/>
        <end position="71"/>
    </location>
</feature>
<dbReference type="Proteomes" id="UP001345827">
    <property type="component" value="Unassembled WGS sequence"/>
</dbReference>
<keyword evidence="4" id="KW-1185">Reference proteome</keyword>